<protein>
    <submittedName>
        <fullName evidence="1">YrzI family small protein</fullName>
    </submittedName>
</protein>
<dbReference type="Proteomes" id="UP000281915">
    <property type="component" value="Unassembled WGS sequence"/>
</dbReference>
<comment type="caution">
    <text evidence="1">The sequence shown here is derived from an EMBL/GenBank/DDBJ whole genome shotgun (WGS) entry which is preliminary data.</text>
</comment>
<evidence type="ECO:0000313" key="2">
    <source>
        <dbReference type="Proteomes" id="UP000281915"/>
    </source>
</evidence>
<dbReference type="Pfam" id="PF09501">
    <property type="entry name" value="Bac_small_YrzI"/>
    <property type="match status" value="1"/>
</dbReference>
<accession>A0A3M8C5H1</accession>
<dbReference type="EMBL" id="RHHT01000066">
    <property type="protein sequence ID" value="RNB70904.1"/>
    <property type="molecule type" value="Genomic_DNA"/>
</dbReference>
<gene>
    <name evidence="1" type="ORF">EDM58_22760</name>
</gene>
<dbReference type="RefSeq" id="WP_023556201.1">
    <property type="nucleotide sequence ID" value="NZ_JBCNED010000029.1"/>
</dbReference>
<reference evidence="1 2" key="1">
    <citation type="submission" date="2018-10" db="EMBL/GenBank/DDBJ databases">
        <title>Phylogenomics of Brevibacillus.</title>
        <authorList>
            <person name="Dunlap C."/>
        </authorList>
    </citation>
    <scope>NUCLEOTIDE SEQUENCE [LARGE SCALE GENOMIC DNA]</scope>
    <source>
        <strain evidence="1 2">JCM 15085</strain>
    </source>
</reference>
<dbReference type="InterPro" id="IPR012655">
    <property type="entry name" value="YrzI"/>
</dbReference>
<organism evidence="1 2">
    <name type="scientific">Brevibacillus panacihumi</name>
    <dbReference type="NCBI Taxonomy" id="497735"/>
    <lineage>
        <taxon>Bacteria</taxon>
        <taxon>Bacillati</taxon>
        <taxon>Bacillota</taxon>
        <taxon>Bacilli</taxon>
        <taxon>Bacillales</taxon>
        <taxon>Paenibacillaceae</taxon>
        <taxon>Brevibacillus</taxon>
    </lineage>
</organism>
<sequence>MYIPMIFFTITIERRKVTPEQKWARYQQEQAIAQWEDQKHQIYTQFPEYCIR</sequence>
<name>A0A3M8C5H1_9BACL</name>
<evidence type="ECO:0000313" key="1">
    <source>
        <dbReference type="EMBL" id="RNB70904.1"/>
    </source>
</evidence>
<proteinExistence type="predicted"/>
<dbReference type="AlphaFoldDB" id="A0A3M8C5H1"/>